<dbReference type="AlphaFoldDB" id="B7G4M2"/>
<feature type="region of interest" description="Disordered" evidence="1">
    <location>
        <begin position="713"/>
        <end position="763"/>
    </location>
</feature>
<reference evidence="3 4" key="1">
    <citation type="journal article" date="2008" name="Nature">
        <title>The Phaeodactylum genome reveals the evolutionary history of diatom genomes.</title>
        <authorList>
            <person name="Bowler C."/>
            <person name="Allen A.E."/>
            <person name="Badger J.H."/>
            <person name="Grimwood J."/>
            <person name="Jabbari K."/>
            <person name="Kuo A."/>
            <person name="Maheswari U."/>
            <person name="Martens C."/>
            <person name="Maumus F."/>
            <person name="Otillar R.P."/>
            <person name="Rayko E."/>
            <person name="Salamov A."/>
            <person name="Vandepoele K."/>
            <person name="Beszteri B."/>
            <person name="Gruber A."/>
            <person name="Heijde M."/>
            <person name="Katinka M."/>
            <person name="Mock T."/>
            <person name="Valentin K."/>
            <person name="Verret F."/>
            <person name="Berges J.A."/>
            <person name="Brownlee C."/>
            <person name="Cadoret J.P."/>
            <person name="Chiovitti A."/>
            <person name="Choi C.J."/>
            <person name="Coesel S."/>
            <person name="De Martino A."/>
            <person name="Detter J.C."/>
            <person name="Durkin C."/>
            <person name="Falciatore A."/>
            <person name="Fournet J."/>
            <person name="Haruta M."/>
            <person name="Huysman M.J."/>
            <person name="Jenkins B.D."/>
            <person name="Jiroutova K."/>
            <person name="Jorgensen R.E."/>
            <person name="Joubert Y."/>
            <person name="Kaplan A."/>
            <person name="Kroger N."/>
            <person name="Kroth P.G."/>
            <person name="La Roche J."/>
            <person name="Lindquist E."/>
            <person name="Lommer M."/>
            <person name="Martin-Jezequel V."/>
            <person name="Lopez P.J."/>
            <person name="Lucas S."/>
            <person name="Mangogna M."/>
            <person name="McGinnis K."/>
            <person name="Medlin L.K."/>
            <person name="Montsant A."/>
            <person name="Oudot-Le Secq M.P."/>
            <person name="Napoli C."/>
            <person name="Obornik M."/>
            <person name="Parker M.S."/>
            <person name="Petit J.L."/>
            <person name="Porcel B.M."/>
            <person name="Poulsen N."/>
            <person name="Robison M."/>
            <person name="Rychlewski L."/>
            <person name="Rynearson T.A."/>
            <person name="Schmutz J."/>
            <person name="Shapiro H."/>
            <person name="Siaut M."/>
            <person name="Stanley M."/>
            <person name="Sussman M.R."/>
            <person name="Taylor A.R."/>
            <person name="Vardi A."/>
            <person name="von Dassow P."/>
            <person name="Vyverman W."/>
            <person name="Willis A."/>
            <person name="Wyrwicz L.S."/>
            <person name="Rokhsar D.S."/>
            <person name="Weissenbach J."/>
            <person name="Armbrust E.V."/>
            <person name="Green B.R."/>
            <person name="Van de Peer Y."/>
            <person name="Grigoriev I.V."/>
        </authorList>
    </citation>
    <scope>NUCLEOTIDE SEQUENCE [LARGE SCALE GENOMIC DNA]</scope>
    <source>
        <strain evidence="3 4">CCAP 1055/1</strain>
    </source>
</reference>
<dbReference type="HOGENOM" id="CLU_292649_0_0_1"/>
<feature type="compositionally biased region" description="Polar residues" evidence="1">
    <location>
        <begin position="713"/>
        <end position="734"/>
    </location>
</feature>
<evidence type="ECO:0000259" key="2">
    <source>
        <dbReference type="PROSITE" id="PS50020"/>
    </source>
</evidence>
<feature type="compositionally biased region" description="Polar residues" evidence="1">
    <location>
        <begin position="805"/>
        <end position="817"/>
    </location>
</feature>
<dbReference type="CDD" id="cd00201">
    <property type="entry name" value="WW"/>
    <property type="match status" value="1"/>
</dbReference>
<gene>
    <name evidence="3" type="ORF">PHATRDRAFT_47710</name>
</gene>
<dbReference type="InterPro" id="IPR001202">
    <property type="entry name" value="WW_dom"/>
</dbReference>
<dbReference type="InParanoid" id="B7G4M2"/>
<dbReference type="GeneID" id="7202711"/>
<feature type="region of interest" description="Disordered" evidence="1">
    <location>
        <begin position="232"/>
        <end position="271"/>
    </location>
</feature>
<protein>
    <recommendedName>
        <fullName evidence="2">WW domain-containing protein</fullName>
    </recommendedName>
</protein>
<dbReference type="PaxDb" id="2850-Phatr47710"/>
<name>B7G4M2_PHATC</name>
<proteinExistence type="predicted"/>
<dbReference type="Gene3D" id="2.20.70.10">
    <property type="match status" value="1"/>
</dbReference>
<reference evidence="4" key="2">
    <citation type="submission" date="2008-08" db="EMBL/GenBank/DDBJ databases">
        <authorList>
            <consortium name="Diatom Consortium"/>
            <person name="Grigoriev I."/>
            <person name="Grimwood J."/>
            <person name="Kuo A."/>
            <person name="Otillar R.P."/>
            <person name="Salamov A."/>
            <person name="Detter J.C."/>
            <person name="Lindquist E."/>
            <person name="Shapiro H."/>
            <person name="Lucas S."/>
            <person name="Glavina del Rio T."/>
            <person name="Pitluck S."/>
            <person name="Rokhsar D."/>
            <person name="Bowler C."/>
        </authorList>
    </citation>
    <scope>GENOME REANNOTATION</scope>
    <source>
        <strain evidence="4">CCAP 1055/1</strain>
    </source>
</reference>
<evidence type="ECO:0000313" key="3">
    <source>
        <dbReference type="EMBL" id="EEC46637.1"/>
    </source>
</evidence>
<feature type="compositionally biased region" description="Polar residues" evidence="1">
    <location>
        <begin position="57"/>
        <end position="74"/>
    </location>
</feature>
<organism evidence="3 4">
    <name type="scientific">Phaeodactylum tricornutum (strain CCAP 1055/1)</name>
    <dbReference type="NCBI Taxonomy" id="556484"/>
    <lineage>
        <taxon>Eukaryota</taxon>
        <taxon>Sar</taxon>
        <taxon>Stramenopiles</taxon>
        <taxon>Ochrophyta</taxon>
        <taxon>Bacillariophyta</taxon>
        <taxon>Bacillariophyceae</taxon>
        <taxon>Bacillariophycidae</taxon>
        <taxon>Naviculales</taxon>
        <taxon>Phaeodactylaceae</taxon>
        <taxon>Phaeodactylum</taxon>
    </lineage>
</organism>
<dbReference type="PROSITE" id="PS01159">
    <property type="entry name" value="WW_DOMAIN_1"/>
    <property type="match status" value="1"/>
</dbReference>
<dbReference type="STRING" id="556484.B7G4M2"/>
<dbReference type="OrthoDB" id="49674at2759"/>
<dbReference type="SMART" id="SM00456">
    <property type="entry name" value="WW"/>
    <property type="match status" value="1"/>
</dbReference>
<dbReference type="PROSITE" id="PS50020">
    <property type="entry name" value="WW_DOMAIN_2"/>
    <property type="match status" value="1"/>
</dbReference>
<dbReference type="SUPFAM" id="SSF51045">
    <property type="entry name" value="WW domain"/>
    <property type="match status" value="1"/>
</dbReference>
<evidence type="ECO:0000313" key="4">
    <source>
        <dbReference type="Proteomes" id="UP000000759"/>
    </source>
</evidence>
<feature type="region of interest" description="Disordered" evidence="1">
    <location>
        <begin position="1"/>
        <end position="142"/>
    </location>
</feature>
<feature type="region of interest" description="Disordered" evidence="1">
    <location>
        <begin position="479"/>
        <end position="527"/>
    </location>
</feature>
<dbReference type="Proteomes" id="UP000000759">
    <property type="component" value="Chromosome 14"/>
</dbReference>
<feature type="compositionally biased region" description="Basic residues" evidence="1">
    <location>
        <begin position="515"/>
        <end position="526"/>
    </location>
</feature>
<dbReference type="EMBL" id="CM000616">
    <property type="protein sequence ID" value="EEC46637.1"/>
    <property type="molecule type" value="Genomic_DNA"/>
</dbReference>
<accession>B7G4M2</accession>
<evidence type="ECO:0000256" key="1">
    <source>
        <dbReference type="SAM" id="MobiDB-lite"/>
    </source>
</evidence>
<feature type="compositionally biased region" description="Basic residues" evidence="1">
    <location>
        <begin position="251"/>
        <end position="263"/>
    </location>
</feature>
<dbReference type="Pfam" id="PF00397">
    <property type="entry name" value="WW"/>
    <property type="match status" value="1"/>
</dbReference>
<dbReference type="KEGG" id="pti:PHATRDRAFT_47710"/>
<feature type="region of interest" description="Disordered" evidence="1">
    <location>
        <begin position="987"/>
        <end position="1013"/>
    </location>
</feature>
<feature type="compositionally biased region" description="Low complexity" evidence="1">
    <location>
        <begin position="14"/>
        <end position="26"/>
    </location>
</feature>
<feature type="compositionally biased region" description="Basic and acidic residues" evidence="1">
    <location>
        <begin position="30"/>
        <end position="48"/>
    </location>
</feature>
<feature type="compositionally biased region" description="Polar residues" evidence="1">
    <location>
        <begin position="552"/>
        <end position="561"/>
    </location>
</feature>
<sequence length="1041" mass="114298">MHPRRGMFDDSRRLPPTSSSTLSRSTQRNGGKEWRKEPRADVDDRIQDDFPTPPVTPESSAGGSPPQNLTSSTMNRERRQSKAAYSRATGPFVGSPGSASPSHANAFSPKEMRKEPIIVKGQQQRSEKLDATVRSPNTASDTVLGRLYEAVDQVCAPRTSSPTAIVDYTTPERTEEVRQRLTFERECGTSPVDDGDDSAGRSRTTSFLDYLTGGTAGTTIADADDQGFDLLLDESNSQPFSDTREKDVGRQRQRTLKATRRGNKSGPNTNATATLAQSFSAALAFYQGSSSPPRSPLKTNNNLPMRKIKSAAKAALAVKALNTKKAIAYQEAAHTKHTSSTSNGSAAHARATAADETTISAVVMALDNSVETLRSPSGTMVKQTNEETEAHVKQVLVAFKGAAKGPLSSISEEEIMSRESAEFKVHVSGETANVWGDSGLIEVEMIDEVEEDKAYPIDSVQNNLTSEATPSSMAEIASGGDEIGDRYSSNTASASSTFRSRVQQVDSNSDLPTRLLRKNRPWKTKPWRSTSGLFKTNSFVASKIGETKQDDPVTSQKSKSISGGKPQWKIAVDAESGRTYYYHRISRVTSWTKPPDGEVGIEVETQSKNESCKDVAKPDFDNVVWQKKEEISALLETLTPSDYENARRLMVRYSGNEDELLAQLRNLAQSQPFDESSVNAGESASFDNALDTDIALSRPTSMKSRTVTLSSLKSGTSVSTRVSEQTDVIRNTANGRRRGSNKMESDSSVTSISSQHDDIWRPGARIPYSGKPLRMDRIPSRIPVPRVRELVAEDLSSPKGFRISQKISVAHNSQPTISRRVKSLSPPEGNENTGSKDDLKQTDEIKDFDSMGLNDDISALSMADIDYPGHRICDTHGARRRPVDDVFARKESHLVAAQSGGTLHSKQPVTGSPAHRWTQAQLDGFIALNDWDAVAKHISQVQGTNRKVKTEKNAVAFHSRIAFEMQQEPLVQRSQYDEVNGGHVQKRLGGRFQRRHDGMHSASSRDMSSVDDTDAFSTVSEYAEERRRRSNRIRRATRGFH</sequence>
<feature type="region of interest" description="Disordered" evidence="1">
    <location>
        <begin position="805"/>
        <end position="842"/>
    </location>
</feature>
<feature type="region of interest" description="Disordered" evidence="1">
    <location>
        <begin position="545"/>
        <end position="564"/>
    </location>
</feature>
<keyword evidence="4" id="KW-1185">Reference proteome</keyword>
<feature type="compositionally biased region" description="Basic and acidic residues" evidence="1">
    <location>
        <begin position="1"/>
        <end position="13"/>
    </location>
</feature>
<dbReference type="InterPro" id="IPR036020">
    <property type="entry name" value="WW_dom_sf"/>
</dbReference>
<feature type="compositionally biased region" description="Polar residues" evidence="1">
    <location>
        <begin position="487"/>
        <end position="511"/>
    </location>
</feature>
<feature type="domain" description="WW" evidence="2">
    <location>
        <begin position="562"/>
        <end position="596"/>
    </location>
</feature>
<dbReference type="RefSeq" id="XP_002182097.1">
    <property type="nucleotide sequence ID" value="XM_002182061.1"/>
</dbReference>